<feature type="signal peptide" evidence="2">
    <location>
        <begin position="1"/>
        <end position="19"/>
    </location>
</feature>
<feature type="region of interest" description="Disordered" evidence="1">
    <location>
        <begin position="44"/>
        <end position="97"/>
    </location>
</feature>
<reference evidence="3" key="1">
    <citation type="submission" date="2015-04" db="UniProtKB">
        <authorList>
            <consortium name="EnsemblPlants"/>
        </authorList>
    </citation>
    <scope>IDENTIFICATION</scope>
</reference>
<protein>
    <submittedName>
        <fullName evidence="3">Uncharacterized protein</fullName>
    </submittedName>
</protein>
<evidence type="ECO:0000256" key="1">
    <source>
        <dbReference type="SAM" id="MobiDB-lite"/>
    </source>
</evidence>
<dbReference type="HOGENOM" id="CLU_106148_1_0_1"/>
<organism evidence="3">
    <name type="scientific">Oryza meridionalis</name>
    <dbReference type="NCBI Taxonomy" id="40149"/>
    <lineage>
        <taxon>Eukaryota</taxon>
        <taxon>Viridiplantae</taxon>
        <taxon>Streptophyta</taxon>
        <taxon>Embryophyta</taxon>
        <taxon>Tracheophyta</taxon>
        <taxon>Spermatophyta</taxon>
        <taxon>Magnoliopsida</taxon>
        <taxon>Liliopsida</taxon>
        <taxon>Poales</taxon>
        <taxon>Poaceae</taxon>
        <taxon>BOP clade</taxon>
        <taxon>Oryzoideae</taxon>
        <taxon>Oryzeae</taxon>
        <taxon>Oryzinae</taxon>
        <taxon>Oryza</taxon>
    </lineage>
</organism>
<evidence type="ECO:0000256" key="2">
    <source>
        <dbReference type="SAM" id="SignalP"/>
    </source>
</evidence>
<evidence type="ECO:0000313" key="3">
    <source>
        <dbReference type="EnsemblPlants" id="OMERI03G27010.1"/>
    </source>
</evidence>
<feature type="chain" id="PRO_5002356840" evidence="2">
    <location>
        <begin position="20"/>
        <end position="147"/>
    </location>
</feature>
<keyword evidence="2" id="KW-0732">Signal</keyword>
<reference evidence="3" key="2">
    <citation type="submission" date="2018-05" db="EMBL/GenBank/DDBJ databases">
        <title>OmerRS3 (Oryza meridionalis Reference Sequence Version 3).</title>
        <authorList>
            <person name="Zhang J."/>
            <person name="Kudrna D."/>
            <person name="Lee S."/>
            <person name="Talag J."/>
            <person name="Welchert J."/>
            <person name="Wing R.A."/>
        </authorList>
    </citation>
    <scope>NUCLEOTIDE SEQUENCE [LARGE SCALE GENOMIC DNA]</scope>
    <source>
        <strain evidence="3">cv. OR44</strain>
    </source>
</reference>
<dbReference type="EnsemblPlants" id="OMERI03G27010.1">
    <property type="protein sequence ID" value="OMERI03G27010.1"/>
    <property type="gene ID" value="OMERI03G27010"/>
</dbReference>
<sequence length="147" mass="16104">MVAVLALLSTGLSFSLSRADLATVVVAEPRLLCAKADTIAANTRLGHPVRRRRAPPPARLRCRRRQLHNARDPGPQPDQAHRRHQGGRRRPRPEVRAEAAAAMVVANGVVGGCKRRLSHPSLVPSTKQKTGIVLFYKPNTRMESSQS</sequence>
<evidence type="ECO:0000313" key="4">
    <source>
        <dbReference type="Proteomes" id="UP000008021"/>
    </source>
</evidence>
<accession>A0A0E0D514</accession>
<dbReference type="Gramene" id="OMERI03G27010.1">
    <property type="protein sequence ID" value="OMERI03G27010.1"/>
    <property type="gene ID" value="OMERI03G27010"/>
</dbReference>
<feature type="compositionally biased region" description="Basic residues" evidence="1">
    <location>
        <begin position="81"/>
        <end position="91"/>
    </location>
</feature>
<dbReference type="Proteomes" id="UP000008021">
    <property type="component" value="Chromosome 3"/>
</dbReference>
<dbReference type="AlphaFoldDB" id="A0A0E0D514"/>
<keyword evidence="4" id="KW-1185">Reference proteome</keyword>
<name>A0A0E0D514_9ORYZ</name>
<feature type="compositionally biased region" description="Basic residues" evidence="1">
    <location>
        <begin position="47"/>
        <end position="68"/>
    </location>
</feature>
<proteinExistence type="predicted"/>